<dbReference type="GO" id="GO:0045454">
    <property type="term" value="P:cell redox homeostasis"/>
    <property type="evidence" value="ECO:0007669"/>
    <property type="project" value="TreeGrafter"/>
</dbReference>
<dbReference type="FunFam" id="3.40.30.10:FF:000007">
    <property type="entry name" value="Thioredoxin-dependent thiol peroxidase"/>
    <property type="match status" value="1"/>
</dbReference>
<evidence type="ECO:0000313" key="14">
    <source>
        <dbReference type="EMBL" id="VYT18700.1"/>
    </source>
</evidence>
<evidence type="ECO:0000256" key="2">
    <source>
        <dbReference type="ARBA" id="ARBA00011245"/>
    </source>
</evidence>
<evidence type="ECO:0000256" key="9">
    <source>
        <dbReference type="ARBA" id="ARBA00032824"/>
    </source>
</evidence>
<evidence type="ECO:0000256" key="5">
    <source>
        <dbReference type="ARBA" id="ARBA00022862"/>
    </source>
</evidence>
<dbReference type="EC" id="1.11.1.24" evidence="3"/>
<feature type="domain" description="Thioredoxin" evidence="13">
    <location>
        <begin position="35"/>
        <end position="206"/>
    </location>
</feature>
<comment type="function">
    <text evidence="1">Thiol-specific peroxidase that catalyzes the reduction of hydrogen peroxide and organic hydroperoxides to water and alcohols, respectively. Plays a role in cell protection against oxidative stress by detoxifying peroxides and as sensor of hydrogen peroxide-mediated signaling events.</text>
</comment>
<dbReference type="InterPro" id="IPR000866">
    <property type="entry name" value="AhpC/TSA"/>
</dbReference>
<dbReference type="GO" id="GO:0005737">
    <property type="term" value="C:cytoplasm"/>
    <property type="evidence" value="ECO:0007669"/>
    <property type="project" value="TreeGrafter"/>
</dbReference>
<dbReference type="GO" id="GO:0034599">
    <property type="term" value="P:cellular response to oxidative stress"/>
    <property type="evidence" value="ECO:0007669"/>
    <property type="project" value="TreeGrafter"/>
</dbReference>
<keyword evidence="7" id="KW-1015">Disulfide bond</keyword>
<accession>A0A6N2ULY1</accession>
<keyword evidence="5" id="KW-0049">Antioxidant</keyword>
<keyword evidence="6 14" id="KW-0560">Oxidoreductase</keyword>
<gene>
    <name evidence="14" type="primary">bcp</name>
    <name evidence="14" type="ORF">BLLFYP82_00176</name>
</gene>
<dbReference type="InterPro" id="IPR050924">
    <property type="entry name" value="Peroxiredoxin_BCP/PrxQ"/>
</dbReference>
<dbReference type="GO" id="GO:0008379">
    <property type="term" value="F:thioredoxin peroxidase activity"/>
    <property type="evidence" value="ECO:0007669"/>
    <property type="project" value="TreeGrafter"/>
</dbReference>
<comment type="subunit">
    <text evidence="2">Monomer.</text>
</comment>
<dbReference type="SUPFAM" id="SSF52833">
    <property type="entry name" value="Thioredoxin-like"/>
    <property type="match status" value="1"/>
</dbReference>
<dbReference type="PROSITE" id="PS51352">
    <property type="entry name" value="THIOREDOXIN_2"/>
    <property type="match status" value="1"/>
</dbReference>
<dbReference type="EMBL" id="CACRSV010000034">
    <property type="protein sequence ID" value="VYT18700.1"/>
    <property type="molecule type" value="Genomic_DNA"/>
</dbReference>
<sequence length="209" mass="22748">MPLSQAQTKVRKISGVIRMTATVHDSTQAPVYARLSEGSEAPDFTLPAIVPNSASPAEVESDIDSQETSITLSDVLKGGRKVVLYFYPAAMTPGCTTEACDFRDNLARLASKHVTVLGVSKDSLAKLRKFAQRDHLTFPLLSDPDLTVHKLYGAYGEKKLYGKVHVGVIRSTLVINPDGSVAIARYNVRAKGHVDSLLKALEKLEKLEK</sequence>
<dbReference type="AlphaFoldDB" id="A0A6N2ULY1"/>
<protein>
    <recommendedName>
        <fullName evidence="3">thioredoxin-dependent peroxiredoxin</fullName>
        <ecNumber evidence="3">1.11.1.24</ecNumber>
    </recommendedName>
    <alternativeName>
        <fullName evidence="11">Bacterioferritin comigratory protein</fullName>
    </alternativeName>
    <alternativeName>
        <fullName evidence="9">Thioredoxin peroxidase</fullName>
    </alternativeName>
</protein>
<organism evidence="14">
    <name type="scientific">Bifidobacterium longum</name>
    <dbReference type="NCBI Taxonomy" id="216816"/>
    <lineage>
        <taxon>Bacteria</taxon>
        <taxon>Bacillati</taxon>
        <taxon>Actinomycetota</taxon>
        <taxon>Actinomycetes</taxon>
        <taxon>Bifidobacteriales</taxon>
        <taxon>Bifidobacteriaceae</taxon>
        <taxon>Bifidobacterium</taxon>
    </lineage>
</organism>
<dbReference type="Pfam" id="PF00578">
    <property type="entry name" value="AhpC-TSA"/>
    <property type="match status" value="1"/>
</dbReference>
<evidence type="ECO:0000256" key="10">
    <source>
        <dbReference type="ARBA" id="ARBA00038489"/>
    </source>
</evidence>
<reference evidence="14" key="1">
    <citation type="submission" date="2019-11" db="EMBL/GenBank/DDBJ databases">
        <authorList>
            <person name="Feng L."/>
        </authorList>
    </citation>
    <scope>NUCLEOTIDE SEQUENCE</scope>
    <source>
        <strain evidence="14">BlongumLFYP82</strain>
    </source>
</reference>
<evidence type="ECO:0000259" key="13">
    <source>
        <dbReference type="PROSITE" id="PS51352"/>
    </source>
</evidence>
<evidence type="ECO:0000256" key="3">
    <source>
        <dbReference type="ARBA" id="ARBA00013017"/>
    </source>
</evidence>
<name>A0A6N2ULY1_BIFLN</name>
<evidence type="ECO:0000256" key="1">
    <source>
        <dbReference type="ARBA" id="ARBA00003330"/>
    </source>
</evidence>
<comment type="catalytic activity">
    <reaction evidence="12">
        <text>a hydroperoxide + [thioredoxin]-dithiol = an alcohol + [thioredoxin]-disulfide + H2O</text>
        <dbReference type="Rhea" id="RHEA:62620"/>
        <dbReference type="Rhea" id="RHEA-COMP:10698"/>
        <dbReference type="Rhea" id="RHEA-COMP:10700"/>
        <dbReference type="ChEBI" id="CHEBI:15377"/>
        <dbReference type="ChEBI" id="CHEBI:29950"/>
        <dbReference type="ChEBI" id="CHEBI:30879"/>
        <dbReference type="ChEBI" id="CHEBI:35924"/>
        <dbReference type="ChEBI" id="CHEBI:50058"/>
        <dbReference type="EC" id="1.11.1.24"/>
    </reaction>
</comment>
<dbReference type="Gene3D" id="3.40.30.10">
    <property type="entry name" value="Glutaredoxin"/>
    <property type="match status" value="1"/>
</dbReference>
<dbReference type="PANTHER" id="PTHR42801">
    <property type="entry name" value="THIOREDOXIN-DEPENDENT PEROXIDE REDUCTASE"/>
    <property type="match status" value="1"/>
</dbReference>
<evidence type="ECO:0000256" key="4">
    <source>
        <dbReference type="ARBA" id="ARBA00022559"/>
    </source>
</evidence>
<evidence type="ECO:0000256" key="12">
    <source>
        <dbReference type="ARBA" id="ARBA00049091"/>
    </source>
</evidence>
<keyword evidence="4 14" id="KW-0575">Peroxidase</keyword>
<keyword evidence="8" id="KW-0676">Redox-active center</keyword>
<dbReference type="InterPro" id="IPR036249">
    <property type="entry name" value="Thioredoxin-like_sf"/>
</dbReference>
<evidence type="ECO:0000256" key="8">
    <source>
        <dbReference type="ARBA" id="ARBA00023284"/>
    </source>
</evidence>
<dbReference type="InterPro" id="IPR013766">
    <property type="entry name" value="Thioredoxin_domain"/>
</dbReference>
<dbReference type="PANTHER" id="PTHR42801:SF4">
    <property type="entry name" value="AHPC_TSA FAMILY PROTEIN"/>
    <property type="match status" value="1"/>
</dbReference>
<evidence type="ECO:0000256" key="6">
    <source>
        <dbReference type="ARBA" id="ARBA00023002"/>
    </source>
</evidence>
<dbReference type="CDD" id="cd03017">
    <property type="entry name" value="PRX_BCP"/>
    <property type="match status" value="1"/>
</dbReference>
<evidence type="ECO:0000256" key="11">
    <source>
        <dbReference type="ARBA" id="ARBA00041373"/>
    </source>
</evidence>
<comment type="similarity">
    <text evidence="10">Belongs to the peroxiredoxin family. BCP/PrxQ subfamily.</text>
</comment>
<evidence type="ECO:0000256" key="7">
    <source>
        <dbReference type="ARBA" id="ARBA00023157"/>
    </source>
</evidence>
<proteinExistence type="inferred from homology"/>